<dbReference type="InterPro" id="IPR005607">
    <property type="entry name" value="BSD_dom"/>
</dbReference>
<reference evidence="4 5" key="1">
    <citation type="submission" date="2023-10" db="EMBL/GenBank/DDBJ databases">
        <title>Draft Genome Sequence of Candida saopaulonensis from a very Premature Infant with Sepsis.</title>
        <authorList>
            <person name="Ning Y."/>
            <person name="Dai R."/>
            <person name="Xiao M."/>
            <person name="Xu Y."/>
            <person name="Yan Q."/>
            <person name="Zhang L."/>
        </authorList>
    </citation>
    <scope>NUCLEOTIDE SEQUENCE [LARGE SCALE GENOMIC DNA]</scope>
    <source>
        <strain evidence="4 5">19XY460</strain>
    </source>
</reference>
<dbReference type="RefSeq" id="XP_062875939.1">
    <property type="nucleotide sequence ID" value="XM_063019869.1"/>
</dbReference>
<dbReference type="SUPFAM" id="SSF140383">
    <property type="entry name" value="BSD domain-like"/>
    <property type="match status" value="1"/>
</dbReference>
<dbReference type="GeneID" id="88171862"/>
<evidence type="ECO:0000256" key="2">
    <source>
        <dbReference type="SAM" id="MobiDB-lite"/>
    </source>
</evidence>
<feature type="domain" description="BSD" evidence="3">
    <location>
        <begin position="263"/>
        <end position="316"/>
    </location>
</feature>
<dbReference type="EMBL" id="CP138894">
    <property type="protein sequence ID" value="WPK23553.1"/>
    <property type="molecule type" value="Genomic_DNA"/>
</dbReference>
<dbReference type="InterPro" id="IPR035925">
    <property type="entry name" value="BSD_dom_sf"/>
</dbReference>
<evidence type="ECO:0000313" key="4">
    <source>
        <dbReference type="EMBL" id="WPK23553.1"/>
    </source>
</evidence>
<feature type="region of interest" description="Disordered" evidence="2">
    <location>
        <begin position="320"/>
        <end position="363"/>
    </location>
</feature>
<evidence type="ECO:0000259" key="3">
    <source>
        <dbReference type="PROSITE" id="PS50858"/>
    </source>
</evidence>
<feature type="compositionally biased region" description="Acidic residues" evidence="2">
    <location>
        <begin position="345"/>
        <end position="363"/>
    </location>
</feature>
<dbReference type="PROSITE" id="PS50858">
    <property type="entry name" value="BSD"/>
    <property type="match status" value="1"/>
</dbReference>
<evidence type="ECO:0000313" key="5">
    <source>
        <dbReference type="Proteomes" id="UP001338582"/>
    </source>
</evidence>
<feature type="coiled-coil region" evidence="1">
    <location>
        <begin position="140"/>
        <end position="194"/>
    </location>
</feature>
<feature type="region of interest" description="Disordered" evidence="2">
    <location>
        <begin position="1"/>
        <end position="75"/>
    </location>
</feature>
<keyword evidence="1" id="KW-0175">Coiled coil</keyword>
<sequence>MQSPHSTPKMSLPETKMAAPAETEVPKHSDVPAVEPVAPLVSESEPITEESTSQDQPILEKEPQPETQASIEKSEVTLPVSEELKPETNPEHEDLLSQLEAKVSSLWTMAAQKTDRESLAEVKQDILLQLASAKESLVTNQALQSNVHFAESKLKELTDKVKNTDVGLNFETVSTQANKALDTLDSKLEIVEQQALKFVSLLTSFFSSMVVVDAPKEEPKEVPGSFSSLLAASYGNSRFDTELRKLHTTESYYLSSDLDNEKELAAFDVNDRTDDIAALLSKYSATLESLMNLLVPVQISYSLFWYRYFKQEQLLKQQEEARKSLLSSGREAPKGDANSKPLVTQEDDEDDDDFTWDDDEDEA</sequence>
<gene>
    <name evidence="4" type="ORF">PUMCH_000794</name>
</gene>
<feature type="compositionally biased region" description="Low complexity" evidence="2">
    <location>
        <begin position="42"/>
        <end position="53"/>
    </location>
</feature>
<dbReference type="InterPro" id="IPR051494">
    <property type="entry name" value="BSD_domain-containing"/>
</dbReference>
<dbReference type="KEGG" id="asau:88171862"/>
<dbReference type="Gene3D" id="1.10.3970.10">
    <property type="entry name" value="BSD domain"/>
    <property type="match status" value="1"/>
</dbReference>
<dbReference type="Proteomes" id="UP001338582">
    <property type="component" value="Chromosome 1"/>
</dbReference>
<dbReference type="PANTHER" id="PTHR16019:SF5">
    <property type="entry name" value="BSD DOMAIN-CONTAINING PROTEIN 1"/>
    <property type="match status" value="1"/>
</dbReference>
<organism evidence="4 5">
    <name type="scientific">Australozyma saopauloensis</name>
    <dbReference type="NCBI Taxonomy" id="291208"/>
    <lineage>
        <taxon>Eukaryota</taxon>
        <taxon>Fungi</taxon>
        <taxon>Dikarya</taxon>
        <taxon>Ascomycota</taxon>
        <taxon>Saccharomycotina</taxon>
        <taxon>Pichiomycetes</taxon>
        <taxon>Metschnikowiaceae</taxon>
        <taxon>Australozyma</taxon>
    </lineage>
</organism>
<keyword evidence="5" id="KW-1185">Reference proteome</keyword>
<dbReference type="AlphaFoldDB" id="A0AAX4H533"/>
<accession>A0AAX4H533</accession>
<dbReference type="Pfam" id="PF03909">
    <property type="entry name" value="BSD"/>
    <property type="match status" value="1"/>
</dbReference>
<dbReference type="PANTHER" id="PTHR16019">
    <property type="entry name" value="SYNAPSE-ASSOCIATED PROTEIN"/>
    <property type="match status" value="1"/>
</dbReference>
<protein>
    <recommendedName>
        <fullName evidence="3">BSD domain-containing protein</fullName>
    </recommendedName>
</protein>
<evidence type="ECO:0000256" key="1">
    <source>
        <dbReference type="SAM" id="Coils"/>
    </source>
</evidence>
<dbReference type="GO" id="GO:0005737">
    <property type="term" value="C:cytoplasm"/>
    <property type="evidence" value="ECO:0007669"/>
    <property type="project" value="TreeGrafter"/>
</dbReference>
<proteinExistence type="predicted"/>
<dbReference type="SMART" id="SM00751">
    <property type="entry name" value="BSD"/>
    <property type="match status" value="1"/>
</dbReference>
<name>A0AAX4H533_9ASCO</name>